<organism evidence="3 4">
    <name type="scientific">Afipia carboxidovorans (strain ATCC 49405 / DSM 1227 / KCTC 32145 / OM5)</name>
    <name type="common">Oligotropha carboxidovorans</name>
    <dbReference type="NCBI Taxonomy" id="504832"/>
    <lineage>
        <taxon>Bacteria</taxon>
        <taxon>Pseudomonadati</taxon>
        <taxon>Pseudomonadota</taxon>
        <taxon>Alphaproteobacteria</taxon>
        <taxon>Hyphomicrobiales</taxon>
        <taxon>Nitrobacteraceae</taxon>
        <taxon>Afipia</taxon>
    </lineage>
</organism>
<gene>
    <name evidence="3" type="ordered locus">OCA5_c18240</name>
</gene>
<proteinExistence type="inferred from homology"/>
<name>F8BTN7_AFIC5</name>
<dbReference type="HOGENOM" id="CLU_534072_0_0_5"/>
<evidence type="ECO:0000259" key="2">
    <source>
        <dbReference type="Pfam" id="PF00501"/>
    </source>
</evidence>
<protein>
    <submittedName>
        <fullName evidence="3">AMP-dependent ligase</fullName>
    </submittedName>
</protein>
<evidence type="ECO:0000256" key="1">
    <source>
        <dbReference type="ARBA" id="ARBA00006432"/>
    </source>
</evidence>
<dbReference type="GO" id="GO:0031956">
    <property type="term" value="F:medium-chain fatty acid-CoA ligase activity"/>
    <property type="evidence" value="ECO:0007669"/>
    <property type="project" value="TreeGrafter"/>
</dbReference>
<keyword evidence="4" id="KW-1185">Reference proteome</keyword>
<dbReference type="Gene3D" id="3.40.50.12780">
    <property type="entry name" value="N-terminal domain of ligase-like"/>
    <property type="match status" value="1"/>
</dbReference>
<dbReference type="SUPFAM" id="SSF56801">
    <property type="entry name" value="Acetyl-CoA synthetase-like"/>
    <property type="match status" value="1"/>
</dbReference>
<dbReference type="STRING" id="504832.OCA5_c18240"/>
<dbReference type="RefSeq" id="WP_013913080.1">
    <property type="nucleotide sequence ID" value="NC_011386.1"/>
</dbReference>
<accession>F8BTN7</accession>
<sequence>MPDRSPTLYDLFARTAERTPDALALADPPNKRRITGDEPVELTYAQAEIAVASLSSQFIRSGLPAGSIVAVQLANTVEFPLTLLAAWRAGLVVALLPQLWRQAELAEALNRIGARAIVTTGRIELIDHADLAMHAAAEAFSIRHVMGFGSDLPDGMTPLDWRQREAFAPNLSINARKAAIASFDITKAGMTAVPRSHVNLIAGGLAIFMESALPPGAQIVTTALLSSFAGLASSIVLWLLTGGALRLHHPFDPQVLAEQIRAGECDTLIAPAELALRAQSALIDAQPSLRHVIGLWRTPERVASSPEWKTASAKLTDVYLFSEMGLLALNRQDDGTPAPMTLTAAKSHQDTSRAGELLLTPKGTLGLRGPMVALAAYRPPHKTETSLLPPEMPPDYVDTGYPAKRTGQDGEIMLTGTPAGIANVGGYRFREDDLEQWARRLAPGTVMMALPDPLNGFRLAGRSNENARARGALAELGLNPLMTEAFRQRERQA</sequence>
<evidence type="ECO:0000313" key="3">
    <source>
        <dbReference type="EMBL" id="AEI06537.1"/>
    </source>
</evidence>
<dbReference type="EMBL" id="CP002826">
    <property type="protein sequence ID" value="AEI06537.1"/>
    <property type="molecule type" value="Genomic_DNA"/>
</dbReference>
<comment type="similarity">
    <text evidence="1">Belongs to the ATP-dependent AMP-binding enzyme family.</text>
</comment>
<dbReference type="Proteomes" id="UP000007730">
    <property type="component" value="Chromosome"/>
</dbReference>
<evidence type="ECO:0000313" key="4">
    <source>
        <dbReference type="Proteomes" id="UP000007730"/>
    </source>
</evidence>
<dbReference type="eggNOG" id="COG0318">
    <property type="taxonomic scope" value="Bacteria"/>
</dbReference>
<keyword evidence="3" id="KW-0436">Ligase</keyword>
<reference evidence="3 4" key="1">
    <citation type="journal article" date="2011" name="J. Bacteriol.">
        <title>Complete genome sequences of the chemolithoautotrophic Oligotropha carboxidovorans strains OM4 and OM5.</title>
        <authorList>
            <person name="Volland S."/>
            <person name="Rachinger M."/>
            <person name="Strittmatter A."/>
            <person name="Daniel R."/>
            <person name="Gottschalk G."/>
            <person name="Meyer O."/>
        </authorList>
    </citation>
    <scope>NUCLEOTIDE SEQUENCE [LARGE SCALE GENOMIC DNA]</scope>
    <source>
        <strain evidence="4">ATCC 49405 / DSM 1227 / KCTC 32145 / OM5</strain>
    </source>
</reference>
<dbReference type="InterPro" id="IPR042099">
    <property type="entry name" value="ANL_N_sf"/>
</dbReference>
<dbReference type="PANTHER" id="PTHR43201:SF8">
    <property type="entry name" value="ACYL-COA SYNTHETASE FAMILY MEMBER 3"/>
    <property type="match status" value="1"/>
</dbReference>
<dbReference type="KEGG" id="ocg:OCA5_c18240"/>
<feature type="domain" description="AMP-dependent synthetase/ligase" evidence="2">
    <location>
        <begin position="12"/>
        <end position="137"/>
    </location>
</feature>
<dbReference type="Pfam" id="PF00501">
    <property type="entry name" value="AMP-binding"/>
    <property type="match status" value="1"/>
</dbReference>
<dbReference type="AlphaFoldDB" id="F8BTN7"/>
<dbReference type="PANTHER" id="PTHR43201">
    <property type="entry name" value="ACYL-COA SYNTHETASE"/>
    <property type="match status" value="1"/>
</dbReference>
<dbReference type="GO" id="GO:0006631">
    <property type="term" value="P:fatty acid metabolic process"/>
    <property type="evidence" value="ECO:0007669"/>
    <property type="project" value="TreeGrafter"/>
</dbReference>
<dbReference type="PATRIC" id="fig|504832.7.peg.1947"/>
<dbReference type="InterPro" id="IPR000873">
    <property type="entry name" value="AMP-dep_synth/lig_dom"/>
</dbReference>